<evidence type="ECO:0000313" key="1">
    <source>
        <dbReference type="EMBL" id="RVW59490.1"/>
    </source>
</evidence>
<evidence type="ECO:0000313" key="2">
    <source>
        <dbReference type="Proteomes" id="UP000288805"/>
    </source>
</evidence>
<comment type="caution">
    <text evidence="1">The sequence shown here is derived from an EMBL/GenBank/DDBJ whole genome shotgun (WGS) entry which is preliminary data.</text>
</comment>
<dbReference type="Proteomes" id="UP000288805">
    <property type="component" value="Unassembled WGS sequence"/>
</dbReference>
<organism evidence="1 2">
    <name type="scientific">Vitis vinifera</name>
    <name type="common">Grape</name>
    <dbReference type="NCBI Taxonomy" id="29760"/>
    <lineage>
        <taxon>Eukaryota</taxon>
        <taxon>Viridiplantae</taxon>
        <taxon>Streptophyta</taxon>
        <taxon>Embryophyta</taxon>
        <taxon>Tracheophyta</taxon>
        <taxon>Spermatophyta</taxon>
        <taxon>Magnoliopsida</taxon>
        <taxon>eudicotyledons</taxon>
        <taxon>Gunneridae</taxon>
        <taxon>Pentapetalae</taxon>
        <taxon>rosids</taxon>
        <taxon>Vitales</taxon>
        <taxon>Vitaceae</taxon>
        <taxon>Viteae</taxon>
        <taxon>Vitis</taxon>
    </lineage>
</organism>
<gene>
    <name evidence="1" type="ORF">CK203_104126</name>
</gene>
<dbReference type="EMBL" id="QGNW01000890">
    <property type="protein sequence ID" value="RVW59490.1"/>
    <property type="molecule type" value="Genomic_DNA"/>
</dbReference>
<reference evidence="1 2" key="1">
    <citation type="journal article" date="2018" name="PLoS Genet.">
        <title>Population sequencing reveals clonal diversity and ancestral inbreeding in the grapevine cultivar Chardonnay.</title>
        <authorList>
            <person name="Roach M.J."/>
            <person name="Johnson D.L."/>
            <person name="Bohlmann J."/>
            <person name="van Vuuren H.J."/>
            <person name="Jones S.J."/>
            <person name="Pretorius I.S."/>
            <person name="Schmidt S.A."/>
            <person name="Borneman A.R."/>
        </authorList>
    </citation>
    <scope>NUCLEOTIDE SEQUENCE [LARGE SCALE GENOMIC DNA]</scope>
    <source>
        <strain evidence="2">cv. Chardonnay</strain>
        <tissue evidence="1">Leaf</tissue>
    </source>
</reference>
<proteinExistence type="predicted"/>
<dbReference type="AlphaFoldDB" id="A0A438FIB6"/>
<accession>A0A438FIB6</accession>
<name>A0A438FIB6_VITVI</name>
<protein>
    <submittedName>
        <fullName evidence="1">Uncharacterized protein</fullName>
    </submittedName>
</protein>
<sequence length="167" mass="17479">MLHMISPQSWKDWASSGLTLNVLNRSTIQNGMPEFDNPDGTGDEIGVAFGEGIGEGTGEGIGICTGEGFGDFSGDCSVKSIGSELSTLAFSSMADHLTWLNIALPAALVAPASLEEGLVSTAKALEQVLEQNLDLAPFADSFCGSKGMKICPSRSCHFGLSIFGRRC</sequence>